<name>A0A139WRV0_9CYAN</name>
<dbReference type="CDD" id="cd01651">
    <property type="entry name" value="RT_G2_intron"/>
    <property type="match status" value="1"/>
</dbReference>
<keyword evidence="2" id="KW-0695">RNA-directed DNA polymerase</keyword>
<dbReference type="Pfam" id="PF13655">
    <property type="entry name" value="RVT_N"/>
    <property type="match status" value="1"/>
</dbReference>
<dbReference type="PROSITE" id="PS50878">
    <property type="entry name" value="RT_POL"/>
    <property type="match status" value="1"/>
</dbReference>
<dbReference type="Proteomes" id="UP000076925">
    <property type="component" value="Unassembled WGS sequence"/>
</dbReference>
<proteinExistence type="predicted"/>
<comment type="caution">
    <text evidence="2">The sequence shown here is derived from an EMBL/GenBank/DDBJ whole genome shotgun (WGS) entry which is preliminary data.</text>
</comment>
<dbReference type="GO" id="GO:0004519">
    <property type="term" value="F:endonuclease activity"/>
    <property type="evidence" value="ECO:0007669"/>
    <property type="project" value="InterPro"/>
</dbReference>
<dbReference type="Gene3D" id="1.10.30.50">
    <property type="match status" value="1"/>
</dbReference>
<dbReference type="GO" id="GO:0003676">
    <property type="term" value="F:nucleic acid binding"/>
    <property type="evidence" value="ECO:0007669"/>
    <property type="project" value="InterPro"/>
</dbReference>
<dbReference type="InterPro" id="IPR051083">
    <property type="entry name" value="GrpII_Intron_Splice-Mob/Def"/>
</dbReference>
<dbReference type="NCBIfam" id="TIGR04416">
    <property type="entry name" value="group_II_RT_mat"/>
    <property type="match status" value="1"/>
</dbReference>
<dbReference type="Pfam" id="PF00078">
    <property type="entry name" value="RVT_1"/>
    <property type="match status" value="1"/>
</dbReference>
<dbReference type="AlphaFoldDB" id="A0A139WRV0"/>
<protein>
    <submittedName>
        <fullName evidence="2">Group II intron reverse transcriptase/maturase</fullName>
    </submittedName>
</protein>
<keyword evidence="2" id="KW-0548">Nucleotidyltransferase</keyword>
<reference evidence="2 3" key="1">
    <citation type="journal article" date="2013" name="Genome Biol. Evol.">
        <title>Genomes of Stigonematalean cyanobacteria (subsection V) and the evolution of oxygenic photosynthesis from prokaryotes to plastids.</title>
        <authorList>
            <person name="Dagan T."/>
            <person name="Roettger M."/>
            <person name="Stucken K."/>
            <person name="Landan G."/>
            <person name="Koch R."/>
            <person name="Major P."/>
            <person name="Gould S.B."/>
            <person name="Goremykin V.V."/>
            <person name="Rippka R."/>
            <person name="Tandeau de Marsac N."/>
            <person name="Gugger M."/>
            <person name="Lockhart P.J."/>
            <person name="Allen J.F."/>
            <person name="Brune I."/>
            <person name="Maus I."/>
            <person name="Puhler A."/>
            <person name="Martin W.F."/>
        </authorList>
    </citation>
    <scope>NUCLEOTIDE SEQUENCE [LARGE SCALE GENOMIC DNA]</scope>
    <source>
        <strain evidence="2 3">PCC 7110</strain>
    </source>
</reference>
<dbReference type="SUPFAM" id="SSF56672">
    <property type="entry name" value="DNA/RNA polymerases"/>
    <property type="match status" value="1"/>
</dbReference>
<accession>A0A139WRV0</accession>
<organism evidence="2 3">
    <name type="scientific">Scytonema hofmannii PCC 7110</name>
    <dbReference type="NCBI Taxonomy" id="128403"/>
    <lineage>
        <taxon>Bacteria</taxon>
        <taxon>Bacillati</taxon>
        <taxon>Cyanobacteriota</taxon>
        <taxon>Cyanophyceae</taxon>
        <taxon>Nostocales</taxon>
        <taxon>Scytonemataceae</taxon>
        <taxon>Scytonema</taxon>
    </lineage>
</organism>
<keyword evidence="2" id="KW-0808">Transferase</keyword>
<dbReference type="EMBL" id="ANNX02000053">
    <property type="protein sequence ID" value="KYC35127.1"/>
    <property type="molecule type" value="Genomic_DNA"/>
</dbReference>
<evidence type="ECO:0000259" key="1">
    <source>
        <dbReference type="PROSITE" id="PS50878"/>
    </source>
</evidence>
<dbReference type="Pfam" id="PF01844">
    <property type="entry name" value="HNH"/>
    <property type="match status" value="1"/>
</dbReference>
<dbReference type="InterPro" id="IPR043502">
    <property type="entry name" value="DNA/RNA_pol_sf"/>
</dbReference>
<dbReference type="PANTHER" id="PTHR34047:SF10">
    <property type="entry name" value="GROUP II INTRON-ASSOCIATED OPEN READING FRAME"/>
    <property type="match status" value="1"/>
</dbReference>
<dbReference type="InterPro" id="IPR002711">
    <property type="entry name" value="HNH"/>
</dbReference>
<dbReference type="InterPro" id="IPR003615">
    <property type="entry name" value="HNH_nuc"/>
</dbReference>
<dbReference type="OrthoDB" id="468044at2"/>
<dbReference type="GO" id="GO:0008270">
    <property type="term" value="F:zinc ion binding"/>
    <property type="evidence" value="ECO:0007669"/>
    <property type="project" value="InterPro"/>
</dbReference>
<sequence>MKDRVSCKTEIGVESLVWGDIKWKPHMKRVKNLRRRIFRATQSGEWRKVRSLMKLMLRSFSNLLVAIRRVTQLNQGKKTAGVDGFVALKPSQRIEIIQMVRDFKPKDILPTKRVYIPKASGKLRPLGIPSIVDRVKQAIILNAWEPYFETFFEEHSYGFRPGRSTHDAIEQVFNRVATGNGTWILDADIRGAFDNISHDFITERVKMLPGNEYAQGWLKAGYVEQEITKVTDKGTPQGGIISPLLANIALDGIGVYLKNLTIRKKYRNGYNRSGTPSYRYDAISPFGFIRYADDFLITAPSFEMIEAVLPHIELLLQIRGLELNPDKTKLVHIDAGFNYLGFNVRHYNGTTIIKPEKEKVLTKIREIKKWLRKNQNASPEAVINYLNPIIRGFANYYRTVCSKEALYYFDSELWRALYKWGKRRHPNKGKKWIAKKYFNVQGKNAQANKWDFISTIKNRKGKSEIITLVKAGSTPIIRHIKVAGTNSPDDPNLRKYWTDRAKKMGKTRFAKGSLYHLVAEKQKHTCPECGESIHNGEPLHLHHTIPIRLGGEDKPNNLVWLHSACHRNTHSKKSGKEEPSDHAHN</sequence>
<dbReference type="CDD" id="cd00085">
    <property type="entry name" value="HNHc"/>
    <property type="match status" value="1"/>
</dbReference>
<feature type="domain" description="Reverse transcriptase" evidence="1">
    <location>
        <begin position="97"/>
        <end position="344"/>
    </location>
</feature>
<dbReference type="InterPro" id="IPR030931">
    <property type="entry name" value="Group_II_RT_mat"/>
</dbReference>
<gene>
    <name evidence="2" type="ORF">WA1_09815</name>
</gene>
<dbReference type="Pfam" id="PF08388">
    <property type="entry name" value="GIIM"/>
    <property type="match status" value="1"/>
</dbReference>
<dbReference type="InterPro" id="IPR000477">
    <property type="entry name" value="RT_dom"/>
</dbReference>
<dbReference type="GO" id="GO:0003964">
    <property type="term" value="F:RNA-directed DNA polymerase activity"/>
    <property type="evidence" value="ECO:0007669"/>
    <property type="project" value="UniProtKB-KW"/>
</dbReference>
<dbReference type="PANTHER" id="PTHR34047">
    <property type="entry name" value="NUCLEAR INTRON MATURASE 1, MITOCHONDRIAL-RELATED"/>
    <property type="match status" value="1"/>
</dbReference>
<dbReference type="InterPro" id="IPR025960">
    <property type="entry name" value="RVT_N"/>
</dbReference>
<evidence type="ECO:0000313" key="2">
    <source>
        <dbReference type="EMBL" id="KYC35127.1"/>
    </source>
</evidence>
<evidence type="ECO:0000313" key="3">
    <source>
        <dbReference type="Proteomes" id="UP000076925"/>
    </source>
</evidence>
<dbReference type="STRING" id="128403.WA1_09815"/>
<keyword evidence="3" id="KW-1185">Reference proteome</keyword>
<dbReference type="SMART" id="SM00507">
    <property type="entry name" value="HNHc"/>
    <property type="match status" value="1"/>
</dbReference>
<dbReference type="InterPro" id="IPR013597">
    <property type="entry name" value="Mat_intron_G2"/>
</dbReference>